<organism evidence="10 11">
    <name type="scientific">Nitrosopumilus cobalaminigenes</name>
    <dbReference type="NCBI Taxonomy" id="1470066"/>
    <lineage>
        <taxon>Archaea</taxon>
        <taxon>Nitrososphaerota</taxon>
        <taxon>Nitrososphaeria</taxon>
        <taxon>Nitrosopumilales</taxon>
        <taxon>Nitrosopumilaceae</taxon>
        <taxon>Nitrosopumilus</taxon>
    </lineage>
</organism>
<feature type="binding site" evidence="7">
    <location>
        <position position="201"/>
    </location>
    <ligand>
        <name>Cu cation</name>
        <dbReference type="ChEBI" id="CHEBI:23378"/>
    </ligand>
</feature>
<dbReference type="PANTHER" id="PTHR36507:SF1">
    <property type="entry name" value="BLL1555 PROTEIN"/>
    <property type="match status" value="1"/>
</dbReference>
<feature type="compositionally biased region" description="Polar residues" evidence="8">
    <location>
        <begin position="44"/>
        <end position="53"/>
    </location>
</feature>
<dbReference type="SUPFAM" id="SSF49503">
    <property type="entry name" value="Cupredoxins"/>
    <property type="match status" value="1"/>
</dbReference>
<evidence type="ECO:0000256" key="5">
    <source>
        <dbReference type="ARBA" id="ARBA00022982"/>
    </source>
</evidence>
<evidence type="ECO:0000313" key="10">
    <source>
        <dbReference type="EMBL" id="QLH03192.1"/>
    </source>
</evidence>
<dbReference type="InterPro" id="IPR000923">
    <property type="entry name" value="BlueCu_1"/>
</dbReference>
<feature type="binding site" evidence="7">
    <location>
        <position position="155"/>
    </location>
    <ligand>
        <name>Cu cation</name>
        <dbReference type="ChEBI" id="CHEBI:23378"/>
    </ligand>
</feature>
<protein>
    <recommendedName>
        <fullName evidence="9">Blue (type 1) copper domain-containing protein</fullName>
    </recommendedName>
</protein>
<keyword evidence="5" id="KW-0249">Electron transport</keyword>
<sequence length="208" mass="21687">MAGIDKAAVVFSIAIALAGVGIAVAGDAAQNNPTYSAPVEATPKVSTETSKSEPQADPFAGIAEKVKSGDSMKEEKAVKLEEKVIMKDPKVEKPMVKEEKPMVKEPTGPTTHTVDIPVGTSVPGCEESNACYLPADITINAGDTVEWINVDTAAHTVTGGSPADGPSGVFDSSLVMADAVYAFTFDDAGSYDYFCMVHPWMVGSVTVN</sequence>
<gene>
    <name evidence="10" type="ORF">C5F47_06340</name>
</gene>
<keyword evidence="2" id="KW-0813">Transport</keyword>
<evidence type="ECO:0000256" key="8">
    <source>
        <dbReference type="SAM" id="MobiDB-lite"/>
    </source>
</evidence>
<evidence type="ECO:0000256" key="4">
    <source>
        <dbReference type="ARBA" id="ARBA00022764"/>
    </source>
</evidence>
<evidence type="ECO:0000259" key="9">
    <source>
        <dbReference type="Pfam" id="PF00127"/>
    </source>
</evidence>
<comment type="cofactor">
    <cofactor evidence="7">
        <name>Cu cation</name>
        <dbReference type="ChEBI" id="CHEBI:23378"/>
    </cofactor>
    <text evidence="7">Binds 1 copper ion per subunit.</text>
</comment>
<dbReference type="GO" id="GO:0005507">
    <property type="term" value="F:copper ion binding"/>
    <property type="evidence" value="ECO:0007669"/>
    <property type="project" value="InterPro"/>
</dbReference>
<dbReference type="InterPro" id="IPR052721">
    <property type="entry name" value="ET_Amicyanin"/>
</dbReference>
<dbReference type="Gene3D" id="2.60.40.420">
    <property type="entry name" value="Cupredoxins - blue copper proteins"/>
    <property type="match status" value="1"/>
</dbReference>
<dbReference type="GO" id="GO:0009055">
    <property type="term" value="F:electron transfer activity"/>
    <property type="evidence" value="ECO:0007669"/>
    <property type="project" value="InterPro"/>
</dbReference>
<dbReference type="GeneID" id="56059652"/>
<feature type="region of interest" description="Disordered" evidence="8">
    <location>
        <begin position="96"/>
        <end position="117"/>
    </location>
</feature>
<proteinExistence type="predicted"/>
<feature type="region of interest" description="Disordered" evidence="8">
    <location>
        <begin position="31"/>
        <end position="55"/>
    </location>
</feature>
<reference evidence="10 11" key="1">
    <citation type="submission" date="2018-02" db="EMBL/GenBank/DDBJ databases">
        <title>Complete genome of Nitrosopumilus cobalaminigenes HCA1.</title>
        <authorList>
            <person name="Qin W."/>
            <person name="Zheng Y."/>
            <person name="Stahl D.A."/>
        </authorList>
    </citation>
    <scope>NUCLEOTIDE SEQUENCE [LARGE SCALE GENOMIC DNA]</scope>
    <source>
        <strain evidence="10 11">HCA1</strain>
    </source>
</reference>
<dbReference type="GO" id="GO:0042597">
    <property type="term" value="C:periplasmic space"/>
    <property type="evidence" value="ECO:0007669"/>
    <property type="project" value="UniProtKB-SubCell"/>
</dbReference>
<dbReference type="Pfam" id="PF00127">
    <property type="entry name" value="Copper-bind"/>
    <property type="match status" value="1"/>
</dbReference>
<evidence type="ECO:0000256" key="1">
    <source>
        <dbReference type="ARBA" id="ARBA00004418"/>
    </source>
</evidence>
<dbReference type="PRINTS" id="PR00155">
    <property type="entry name" value="AMICYANIN"/>
</dbReference>
<evidence type="ECO:0000256" key="7">
    <source>
        <dbReference type="PIRSR" id="PIRSR602386-1"/>
    </source>
</evidence>
<dbReference type="PANTHER" id="PTHR36507">
    <property type="entry name" value="BLL1555 PROTEIN"/>
    <property type="match status" value="1"/>
</dbReference>
<comment type="subcellular location">
    <subcellularLocation>
        <location evidence="1">Periplasm</location>
    </subcellularLocation>
</comment>
<feature type="binding site" evidence="7">
    <location>
        <position position="198"/>
    </location>
    <ligand>
        <name>Cu cation</name>
        <dbReference type="ChEBI" id="CHEBI:23378"/>
    </ligand>
</feature>
<feature type="binding site" evidence="7">
    <location>
        <position position="195"/>
    </location>
    <ligand>
        <name>Cu cation</name>
        <dbReference type="ChEBI" id="CHEBI:23378"/>
    </ligand>
</feature>
<name>A0A7D5M073_9ARCH</name>
<accession>A0A7D5M073</accession>
<keyword evidence="11" id="KW-1185">Reference proteome</keyword>
<keyword evidence="6 7" id="KW-0186">Copper</keyword>
<dbReference type="InterPro" id="IPR008972">
    <property type="entry name" value="Cupredoxin"/>
</dbReference>
<dbReference type="AlphaFoldDB" id="A0A7D5M073"/>
<evidence type="ECO:0000313" key="11">
    <source>
        <dbReference type="Proteomes" id="UP000509771"/>
    </source>
</evidence>
<dbReference type="InterPro" id="IPR002386">
    <property type="entry name" value="Amicyanin/Pseudoazurin"/>
</dbReference>
<keyword evidence="3 7" id="KW-0479">Metal-binding</keyword>
<evidence type="ECO:0000256" key="2">
    <source>
        <dbReference type="ARBA" id="ARBA00022448"/>
    </source>
</evidence>
<dbReference type="RefSeq" id="WP_179360303.1">
    <property type="nucleotide sequence ID" value="NZ_CP026993.1"/>
</dbReference>
<evidence type="ECO:0000256" key="3">
    <source>
        <dbReference type="ARBA" id="ARBA00022723"/>
    </source>
</evidence>
<dbReference type="KEGG" id="ncl:C5F47_06340"/>
<dbReference type="OrthoDB" id="11836at2157"/>
<keyword evidence="4" id="KW-0574">Periplasm</keyword>
<evidence type="ECO:0000256" key="6">
    <source>
        <dbReference type="ARBA" id="ARBA00023008"/>
    </source>
</evidence>
<dbReference type="Proteomes" id="UP000509771">
    <property type="component" value="Chromosome"/>
</dbReference>
<feature type="domain" description="Blue (type 1) copper" evidence="9">
    <location>
        <begin position="130"/>
        <end position="208"/>
    </location>
</feature>
<dbReference type="EMBL" id="CP026993">
    <property type="protein sequence ID" value="QLH03192.1"/>
    <property type="molecule type" value="Genomic_DNA"/>
</dbReference>